<reference evidence="2" key="2">
    <citation type="submission" date="2021-11" db="EMBL/GenBank/DDBJ databases">
        <authorList>
            <consortium name="Genoscope - CEA"/>
            <person name="William W."/>
        </authorList>
    </citation>
    <scope>NUCLEOTIDE SEQUENCE</scope>
</reference>
<dbReference type="AlphaFoldDB" id="A0A7S3ZL82"/>
<organism evidence="1">
    <name type="scientific">Pelagomonas calceolata</name>
    <dbReference type="NCBI Taxonomy" id="35677"/>
    <lineage>
        <taxon>Eukaryota</taxon>
        <taxon>Sar</taxon>
        <taxon>Stramenopiles</taxon>
        <taxon>Ochrophyta</taxon>
        <taxon>Pelagophyceae</taxon>
        <taxon>Pelagomonadales</taxon>
        <taxon>Pelagomonadaceae</taxon>
        <taxon>Pelagomonas</taxon>
    </lineage>
</organism>
<evidence type="ECO:0000313" key="2">
    <source>
        <dbReference type="EMBL" id="CAH0368239.1"/>
    </source>
</evidence>
<gene>
    <name evidence="1" type="ORF">PCAL00307_LOCUS2258</name>
    <name evidence="2" type="ORF">PECAL_2P12970</name>
</gene>
<dbReference type="EMBL" id="HBIW01002687">
    <property type="protein sequence ID" value="CAE0686824.1"/>
    <property type="molecule type" value="Transcribed_RNA"/>
</dbReference>
<accession>A0A7S3ZL82</accession>
<reference evidence="1" key="1">
    <citation type="submission" date="2021-01" db="EMBL/GenBank/DDBJ databases">
        <authorList>
            <person name="Corre E."/>
            <person name="Pelletier E."/>
            <person name="Niang G."/>
            <person name="Scheremetjew M."/>
            <person name="Finn R."/>
            <person name="Kale V."/>
            <person name="Holt S."/>
            <person name="Cochrane G."/>
            <person name="Meng A."/>
            <person name="Brown T."/>
            <person name="Cohen L."/>
        </authorList>
    </citation>
    <scope>NUCLEOTIDE SEQUENCE</scope>
    <source>
        <strain evidence="1">CCMP1756</strain>
    </source>
</reference>
<proteinExistence type="predicted"/>
<dbReference type="EMBL" id="CAKKNE010000002">
    <property type="protein sequence ID" value="CAH0368239.1"/>
    <property type="molecule type" value="Genomic_DNA"/>
</dbReference>
<evidence type="ECO:0000313" key="3">
    <source>
        <dbReference type="Proteomes" id="UP000789595"/>
    </source>
</evidence>
<dbReference type="Proteomes" id="UP000789595">
    <property type="component" value="Unassembled WGS sequence"/>
</dbReference>
<name>A0A7S3ZL82_9STRA</name>
<protein>
    <submittedName>
        <fullName evidence="1">Uncharacterized protein</fullName>
    </submittedName>
</protein>
<sequence length="333" mass="36488">MNRPTKPKLSAAPRDALSALPKEMMAHIAAFAGWRGLLQGLEVTGKCGRELAAQGYAHGIEKLRGRVGAVDARRACLAVAATRWNHALQPVFGDGALHRRSRLRPISGMNRPRGTRDFEARLGFAANSARTRPDDAAGTVLVCDVLRRVWWDGGDAYVTDRPATLVGSWVVDGDRCTLAHGSTITQEWGGFPVAPGSLCAFTVSFGSEIPVQASSRELWERETDLKFRLWAVTKDGAVACVLWDNVELDQREGIFHCVTTEPQNLVNYPNPWNVGTTQCEVRPSATIEGDSFSLRAATFCFVCADDVDESYEGEFLDSLVEEGVWVPTRPRTV</sequence>
<keyword evidence="3" id="KW-1185">Reference proteome</keyword>
<evidence type="ECO:0000313" key="1">
    <source>
        <dbReference type="EMBL" id="CAE0686824.1"/>
    </source>
</evidence>